<evidence type="ECO:0008006" key="3">
    <source>
        <dbReference type="Google" id="ProtNLM"/>
    </source>
</evidence>
<organism evidence="1 2">
    <name type="scientific">Mariniblastus fucicola</name>
    <dbReference type="NCBI Taxonomy" id="980251"/>
    <lineage>
        <taxon>Bacteria</taxon>
        <taxon>Pseudomonadati</taxon>
        <taxon>Planctomycetota</taxon>
        <taxon>Planctomycetia</taxon>
        <taxon>Pirellulales</taxon>
        <taxon>Pirellulaceae</taxon>
        <taxon>Mariniblastus</taxon>
    </lineage>
</organism>
<dbReference type="KEGG" id="mff:MFFC18_18960"/>
<evidence type="ECO:0000313" key="1">
    <source>
        <dbReference type="EMBL" id="QEG22035.1"/>
    </source>
</evidence>
<dbReference type="RefSeq" id="WP_238381188.1">
    <property type="nucleotide sequence ID" value="NZ_CP042912.1"/>
</dbReference>
<accession>A0A5B9P9V5</accession>
<protein>
    <recommendedName>
        <fullName evidence="3">DUF1257 domain-containing protein</fullName>
    </recommendedName>
</protein>
<dbReference type="EMBL" id="CP042912">
    <property type="protein sequence ID" value="QEG22035.1"/>
    <property type="molecule type" value="Genomic_DNA"/>
</dbReference>
<dbReference type="Pfam" id="PF06868">
    <property type="entry name" value="DUF1257"/>
    <property type="match status" value="1"/>
</dbReference>
<dbReference type="STRING" id="980251.GCA_001642875_05073"/>
<gene>
    <name evidence="1" type="ORF">MFFC18_18960</name>
</gene>
<dbReference type="InterPro" id="IPR009666">
    <property type="entry name" value="Uncharacterised_Ycf35"/>
</dbReference>
<dbReference type="Proteomes" id="UP000322214">
    <property type="component" value="Chromosome"/>
</dbReference>
<sequence length="106" mass="11991">MQSACKRLHLPKATRGTFELYNSKETGLGFELPNWKYPVVANTETGELRFDNYNGRWGSQEFLDQFLQAYAAEQVKIEARKKGHSVVEQRLDNGSIKLTVRVGGVA</sequence>
<reference evidence="1 2" key="1">
    <citation type="submission" date="2019-08" db="EMBL/GenBank/DDBJ databases">
        <title>Deep-cultivation of Planctomycetes and their phenomic and genomic characterization uncovers novel biology.</title>
        <authorList>
            <person name="Wiegand S."/>
            <person name="Jogler M."/>
            <person name="Boedeker C."/>
            <person name="Pinto D."/>
            <person name="Vollmers J."/>
            <person name="Rivas-Marin E."/>
            <person name="Kohn T."/>
            <person name="Peeters S.H."/>
            <person name="Heuer A."/>
            <person name="Rast P."/>
            <person name="Oberbeckmann S."/>
            <person name="Bunk B."/>
            <person name="Jeske O."/>
            <person name="Meyerdierks A."/>
            <person name="Storesund J.E."/>
            <person name="Kallscheuer N."/>
            <person name="Luecker S."/>
            <person name="Lage O.M."/>
            <person name="Pohl T."/>
            <person name="Merkel B.J."/>
            <person name="Hornburger P."/>
            <person name="Mueller R.-W."/>
            <person name="Bruemmer F."/>
            <person name="Labrenz M."/>
            <person name="Spormann A.M."/>
            <person name="Op den Camp H."/>
            <person name="Overmann J."/>
            <person name="Amann R."/>
            <person name="Jetten M.S.M."/>
            <person name="Mascher T."/>
            <person name="Medema M.H."/>
            <person name="Devos D.P."/>
            <person name="Kaster A.-K."/>
            <person name="Ovreas L."/>
            <person name="Rohde M."/>
            <person name="Galperin M.Y."/>
            <person name="Jogler C."/>
        </authorList>
    </citation>
    <scope>NUCLEOTIDE SEQUENCE [LARGE SCALE GENOMIC DNA]</scope>
    <source>
        <strain evidence="1 2">FC18</strain>
    </source>
</reference>
<evidence type="ECO:0000313" key="2">
    <source>
        <dbReference type="Proteomes" id="UP000322214"/>
    </source>
</evidence>
<dbReference type="AlphaFoldDB" id="A0A5B9P9V5"/>
<proteinExistence type="predicted"/>
<keyword evidence="2" id="KW-1185">Reference proteome</keyword>
<name>A0A5B9P9V5_9BACT</name>